<comment type="caution">
    <text evidence="9">The sequence shown here is derived from an EMBL/GenBank/DDBJ whole genome shotgun (WGS) entry which is preliminary data.</text>
</comment>
<feature type="transmembrane region" description="Helical" evidence="7">
    <location>
        <begin position="253"/>
        <end position="273"/>
    </location>
</feature>
<feature type="domain" description="EamA" evidence="8">
    <location>
        <begin position="29"/>
        <end position="150"/>
    </location>
</feature>
<comment type="similarity">
    <text evidence="2">Belongs to the EamA transporter family.</text>
</comment>
<feature type="transmembrane region" description="Helical" evidence="7">
    <location>
        <begin position="81"/>
        <end position="100"/>
    </location>
</feature>
<evidence type="ECO:0000256" key="4">
    <source>
        <dbReference type="ARBA" id="ARBA00022989"/>
    </source>
</evidence>
<dbReference type="InterPro" id="IPR037185">
    <property type="entry name" value="EmrE-like"/>
</dbReference>
<keyword evidence="10" id="KW-1185">Reference proteome</keyword>
<reference evidence="9 10" key="1">
    <citation type="submission" date="2018-05" db="EMBL/GenBank/DDBJ databases">
        <title>Nocardioides silvaticus genome.</title>
        <authorList>
            <person name="Li C."/>
            <person name="Wang G."/>
        </authorList>
    </citation>
    <scope>NUCLEOTIDE SEQUENCE [LARGE SCALE GENOMIC DNA]</scope>
    <source>
        <strain evidence="9 10">CCTCC AB 2018079</strain>
    </source>
</reference>
<evidence type="ECO:0000256" key="2">
    <source>
        <dbReference type="ARBA" id="ARBA00007362"/>
    </source>
</evidence>
<organism evidence="9 10">
    <name type="scientific">Nocardioides silvaticus</name>
    <dbReference type="NCBI Taxonomy" id="2201891"/>
    <lineage>
        <taxon>Bacteria</taxon>
        <taxon>Bacillati</taxon>
        <taxon>Actinomycetota</taxon>
        <taxon>Actinomycetes</taxon>
        <taxon>Propionibacteriales</taxon>
        <taxon>Nocardioidaceae</taxon>
        <taxon>Nocardioides</taxon>
    </lineage>
</organism>
<protein>
    <submittedName>
        <fullName evidence="9">EamA family transporter</fullName>
    </submittedName>
</protein>
<dbReference type="Proteomes" id="UP000245507">
    <property type="component" value="Unassembled WGS sequence"/>
</dbReference>
<dbReference type="RefSeq" id="WP_109695733.1">
    <property type="nucleotide sequence ID" value="NZ_QGDD01000008.1"/>
</dbReference>
<keyword evidence="3 7" id="KW-0812">Transmembrane</keyword>
<evidence type="ECO:0000256" key="5">
    <source>
        <dbReference type="ARBA" id="ARBA00023136"/>
    </source>
</evidence>
<sequence>MTITAPAAPPTSASSGGQGRAGLTAVTALTPVVWGTTYLVTTELLPSGHPAFAAAMRAVPAGLLALLIARQLPHGVWWWRSLVIGTLNIGIFFPLLFVSAERLPGGVAATFGAVQPLVVAGLAIVLLHERPSVWRFGWGVAGLAGVALVVLGPDAGLDAVGVAAGVAGAVSMALGVTLAKRWGRPAEVSAVGFAGWQLTAGGVVLVPLSVVEGPPAHVDGGGVAGYLWLGIVGGLVAYTLWFRGIGRLPVTSVAMLGLLSPIVAAALGALVLGETFAPLQVAGFSLALVAILGSQLPEPRSAGSPITPLPSSRPIEGAAS</sequence>
<dbReference type="OrthoDB" id="5430053at2"/>
<feature type="transmembrane region" description="Helical" evidence="7">
    <location>
        <begin position="191"/>
        <end position="211"/>
    </location>
</feature>
<keyword evidence="4 7" id="KW-1133">Transmembrane helix</keyword>
<feature type="transmembrane region" description="Helical" evidence="7">
    <location>
        <begin position="279"/>
        <end position="296"/>
    </location>
</feature>
<dbReference type="InterPro" id="IPR050638">
    <property type="entry name" value="AA-Vitamin_Transporters"/>
</dbReference>
<dbReference type="InterPro" id="IPR000620">
    <property type="entry name" value="EamA_dom"/>
</dbReference>
<proteinExistence type="inferred from homology"/>
<evidence type="ECO:0000256" key="3">
    <source>
        <dbReference type="ARBA" id="ARBA00022692"/>
    </source>
</evidence>
<feature type="transmembrane region" description="Helical" evidence="7">
    <location>
        <begin position="51"/>
        <end position="69"/>
    </location>
</feature>
<evidence type="ECO:0000259" key="8">
    <source>
        <dbReference type="Pfam" id="PF00892"/>
    </source>
</evidence>
<evidence type="ECO:0000256" key="7">
    <source>
        <dbReference type="SAM" id="Phobius"/>
    </source>
</evidence>
<evidence type="ECO:0000313" key="10">
    <source>
        <dbReference type="Proteomes" id="UP000245507"/>
    </source>
</evidence>
<feature type="transmembrane region" description="Helical" evidence="7">
    <location>
        <begin position="223"/>
        <end position="241"/>
    </location>
</feature>
<gene>
    <name evidence="9" type="ORF">DJ010_16360</name>
</gene>
<feature type="transmembrane region" description="Helical" evidence="7">
    <location>
        <begin position="133"/>
        <end position="153"/>
    </location>
</feature>
<feature type="transmembrane region" description="Helical" evidence="7">
    <location>
        <begin position="159"/>
        <end position="179"/>
    </location>
</feature>
<keyword evidence="5 7" id="KW-0472">Membrane</keyword>
<feature type="domain" description="EamA" evidence="8">
    <location>
        <begin position="161"/>
        <end position="292"/>
    </location>
</feature>
<evidence type="ECO:0000256" key="6">
    <source>
        <dbReference type="SAM" id="MobiDB-lite"/>
    </source>
</evidence>
<feature type="region of interest" description="Disordered" evidence="6">
    <location>
        <begin position="299"/>
        <end position="320"/>
    </location>
</feature>
<dbReference type="PANTHER" id="PTHR32322">
    <property type="entry name" value="INNER MEMBRANE TRANSPORTER"/>
    <property type="match status" value="1"/>
</dbReference>
<dbReference type="EMBL" id="QGDD01000008">
    <property type="protein sequence ID" value="PWN01623.1"/>
    <property type="molecule type" value="Genomic_DNA"/>
</dbReference>
<dbReference type="Pfam" id="PF00892">
    <property type="entry name" value="EamA"/>
    <property type="match status" value="2"/>
</dbReference>
<dbReference type="GO" id="GO:0016020">
    <property type="term" value="C:membrane"/>
    <property type="evidence" value="ECO:0007669"/>
    <property type="project" value="UniProtKB-SubCell"/>
</dbReference>
<dbReference type="SUPFAM" id="SSF103481">
    <property type="entry name" value="Multidrug resistance efflux transporter EmrE"/>
    <property type="match status" value="2"/>
</dbReference>
<evidence type="ECO:0000313" key="9">
    <source>
        <dbReference type="EMBL" id="PWN01623.1"/>
    </source>
</evidence>
<name>A0A316TB85_9ACTN</name>
<comment type="subcellular location">
    <subcellularLocation>
        <location evidence="1">Membrane</location>
        <topology evidence="1">Multi-pass membrane protein</topology>
    </subcellularLocation>
</comment>
<dbReference type="AlphaFoldDB" id="A0A316TB85"/>
<accession>A0A316TB85</accession>
<feature type="transmembrane region" description="Helical" evidence="7">
    <location>
        <begin position="106"/>
        <end position="126"/>
    </location>
</feature>
<dbReference type="PANTHER" id="PTHR32322:SF2">
    <property type="entry name" value="EAMA DOMAIN-CONTAINING PROTEIN"/>
    <property type="match status" value="1"/>
</dbReference>
<evidence type="ECO:0000256" key="1">
    <source>
        <dbReference type="ARBA" id="ARBA00004141"/>
    </source>
</evidence>